<dbReference type="PROSITE" id="PS50935">
    <property type="entry name" value="SSB"/>
    <property type="match status" value="1"/>
</dbReference>
<evidence type="ECO:0000256" key="2">
    <source>
        <dbReference type="PROSITE-ProRule" id="PRU00252"/>
    </source>
</evidence>
<sequence>MTRTDEAAGAVVAVNEVRLAGRVSQDPERRELPSGDEVWTFRLVVARPEAKRRGRTSVDALECSAWSGRTRRAVRSWRAGDLVEVDGAVRRRFYRTGAGAASVVEVEVERARVIRRAASA</sequence>
<dbReference type="AlphaFoldDB" id="A0A7Y9RSY0"/>
<accession>A0A7Y9RSY0</accession>
<keyword evidence="4" id="KW-1185">Reference proteome</keyword>
<dbReference type="GO" id="GO:0003697">
    <property type="term" value="F:single-stranded DNA binding"/>
    <property type="evidence" value="ECO:0007669"/>
    <property type="project" value="InterPro"/>
</dbReference>
<comment type="caution">
    <text evidence="3">The sequence shown here is derived from an EMBL/GenBank/DDBJ whole genome shotgun (WGS) entry which is preliminary data.</text>
</comment>
<evidence type="ECO:0000313" key="3">
    <source>
        <dbReference type="EMBL" id="NYG56016.1"/>
    </source>
</evidence>
<keyword evidence="1 2" id="KW-0238">DNA-binding</keyword>
<dbReference type="Gene3D" id="2.40.50.140">
    <property type="entry name" value="Nucleic acid-binding proteins"/>
    <property type="match status" value="1"/>
</dbReference>
<dbReference type="RefSeq" id="WP_343049300.1">
    <property type="nucleotide sequence ID" value="NZ_JACCAC010000001.1"/>
</dbReference>
<dbReference type="InterPro" id="IPR012340">
    <property type="entry name" value="NA-bd_OB-fold"/>
</dbReference>
<evidence type="ECO:0000256" key="1">
    <source>
        <dbReference type="ARBA" id="ARBA00023125"/>
    </source>
</evidence>
<dbReference type="SUPFAM" id="SSF50249">
    <property type="entry name" value="Nucleic acid-binding proteins"/>
    <property type="match status" value="1"/>
</dbReference>
<dbReference type="Pfam" id="PF00436">
    <property type="entry name" value="SSB"/>
    <property type="match status" value="1"/>
</dbReference>
<organism evidence="3 4">
    <name type="scientific">Nocardioides perillae</name>
    <dbReference type="NCBI Taxonomy" id="1119534"/>
    <lineage>
        <taxon>Bacteria</taxon>
        <taxon>Bacillati</taxon>
        <taxon>Actinomycetota</taxon>
        <taxon>Actinomycetes</taxon>
        <taxon>Propionibacteriales</taxon>
        <taxon>Nocardioidaceae</taxon>
        <taxon>Nocardioides</taxon>
    </lineage>
</organism>
<dbReference type="Proteomes" id="UP000544110">
    <property type="component" value="Unassembled WGS sequence"/>
</dbReference>
<dbReference type="EMBL" id="JACCAC010000001">
    <property type="protein sequence ID" value="NYG56016.1"/>
    <property type="molecule type" value="Genomic_DNA"/>
</dbReference>
<protein>
    <submittedName>
        <fullName evidence="3">Single-strand DNA-binding protein</fullName>
    </submittedName>
</protein>
<reference evidence="3 4" key="1">
    <citation type="submission" date="2020-07" db="EMBL/GenBank/DDBJ databases">
        <title>Sequencing the genomes of 1000 actinobacteria strains.</title>
        <authorList>
            <person name="Klenk H.-P."/>
        </authorList>
    </citation>
    <scope>NUCLEOTIDE SEQUENCE [LARGE SCALE GENOMIC DNA]</scope>
    <source>
        <strain evidence="3 4">DSM 24552</strain>
    </source>
</reference>
<proteinExistence type="predicted"/>
<evidence type="ECO:0000313" key="4">
    <source>
        <dbReference type="Proteomes" id="UP000544110"/>
    </source>
</evidence>
<dbReference type="InterPro" id="IPR000424">
    <property type="entry name" value="Primosome_PriB/ssb"/>
</dbReference>
<dbReference type="CDD" id="cd04496">
    <property type="entry name" value="SSB_OBF"/>
    <property type="match status" value="1"/>
</dbReference>
<name>A0A7Y9RSY0_9ACTN</name>
<gene>
    <name evidence="3" type="ORF">BJ989_002320</name>
</gene>